<comment type="caution">
    <text evidence="4">The sequence shown here is derived from an EMBL/GenBank/DDBJ whole genome shotgun (WGS) entry which is preliminary data.</text>
</comment>
<dbReference type="AlphaFoldDB" id="K8PH11"/>
<dbReference type="InterPro" id="IPR052710">
    <property type="entry name" value="CAAX_protease"/>
</dbReference>
<reference evidence="4 5" key="1">
    <citation type="submission" date="2012-04" db="EMBL/GenBank/DDBJ databases">
        <title>The Genome Sequence of Afipia clevelandensis ATCC 49720.</title>
        <authorList>
            <consortium name="The Broad Institute Genome Sequencing Platform"/>
            <person name="Earl A."/>
            <person name="Ward D."/>
            <person name="Feldgarden M."/>
            <person name="Gevers D."/>
            <person name="Huys G."/>
            <person name="Walker B."/>
            <person name="Young S.K."/>
            <person name="Zeng Q."/>
            <person name="Gargeya S."/>
            <person name="Fitzgerald M."/>
            <person name="Haas B."/>
            <person name="Abouelleil A."/>
            <person name="Alvarado L."/>
            <person name="Arachchi H.M."/>
            <person name="Berlin A."/>
            <person name="Chapman S.B."/>
            <person name="Goldberg J."/>
            <person name="Griggs A."/>
            <person name="Gujja S."/>
            <person name="Hansen M."/>
            <person name="Howarth C."/>
            <person name="Imamovic A."/>
            <person name="Larimer J."/>
            <person name="McCowen C."/>
            <person name="Montmayeur A."/>
            <person name="Murphy C."/>
            <person name="Neiman D."/>
            <person name="Pearson M."/>
            <person name="Priest M."/>
            <person name="Roberts A."/>
            <person name="Saif S."/>
            <person name="Shea T."/>
            <person name="Sisk P."/>
            <person name="Sykes S."/>
            <person name="Wortman J."/>
            <person name="Nusbaum C."/>
            <person name="Birren B."/>
        </authorList>
    </citation>
    <scope>NUCLEOTIDE SEQUENCE [LARGE SCALE GENOMIC DNA]</scope>
    <source>
        <strain evidence="4 5">ATCC 49720</strain>
    </source>
</reference>
<feature type="region of interest" description="Disordered" evidence="1">
    <location>
        <begin position="1"/>
        <end position="20"/>
    </location>
</feature>
<feature type="transmembrane region" description="Helical" evidence="2">
    <location>
        <begin position="115"/>
        <end position="137"/>
    </location>
</feature>
<keyword evidence="2" id="KW-0472">Membrane</keyword>
<dbReference type="EMBL" id="AGWY01000006">
    <property type="protein sequence ID" value="EKS38815.1"/>
    <property type="molecule type" value="Genomic_DNA"/>
</dbReference>
<name>K8PH11_9BRAD</name>
<feature type="transmembrane region" description="Helical" evidence="2">
    <location>
        <begin position="33"/>
        <end position="55"/>
    </location>
</feature>
<evidence type="ECO:0000256" key="1">
    <source>
        <dbReference type="SAM" id="MobiDB-lite"/>
    </source>
</evidence>
<evidence type="ECO:0000313" key="5">
    <source>
        <dbReference type="Proteomes" id="UP000001095"/>
    </source>
</evidence>
<dbReference type="Proteomes" id="UP000001095">
    <property type="component" value="Unassembled WGS sequence"/>
</dbReference>
<feature type="domain" description="CAAX prenyl protease 2/Lysostaphin resistance protein A-like" evidence="3">
    <location>
        <begin position="159"/>
        <end position="248"/>
    </location>
</feature>
<sequence>MTAADEIPAGSVPLSPPGKSREPRVWKFIGTSLWGLALFGAMFVGQLTVVVWFLLTNGDALGSSAMVALMSNGRIISLSVIMGLPAILIVLWIATRLSRTPFADYLALRWPSWKMMVIGVAALIALMMAWEVISRVAGRESSPGFMMEVLKTARADGALWLLVIAFCVIAPITEEFFARGFLYRGWSESFLRPAGAIVLSAAVWTMMHLQYNWFFLAQIFSIGLLFGYLRYASNSTWLTVVLHGLNNLAATVQTIWLANNS</sequence>
<dbReference type="Pfam" id="PF02517">
    <property type="entry name" value="Rce1-like"/>
    <property type="match status" value="1"/>
</dbReference>
<feature type="transmembrane region" description="Helical" evidence="2">
    <location>
        <begin position="236"/>
        <end position="258"/>
    </location>
</feature>
<dbReference type="PANTHER" id="PTHR36435">
    <property type="entry name" value="SLR1288 PROTEIN"/>
    <property type="match status" value="1"/>
</dbReference>
<dbReference type="OrthoDB" id="9782250at2"/>
<dbReference type="PATRIC" id="fig|883079.3.peg.1304"/>
<keyword evidence="5" id="KW-1185">Reference proteome</keyword>
<keyword evidence="2" id="KW-0812">Transmembrane</keyword>
<feature type="transmembrane region" description="Helical" evidence="2">
    <location>
        <begin position="75"/>
        <end position="94"/>
    </location>
</feature>
<accession>K8PH11</accession>
<dbReference type="RefSeq" id="WP_002712150.1">
    <property type="nucleotide sequence ID" value="NZ_KB375281.1"/>
</dbReference>
<dbReference type="GO" id="GO:0004175">
    <property type="term" value="F:endopeptidase activity"/>
    <property type="evidence" value="ECO:0007669"/>
    <property type="project" value="UniProtKB-ARBA"/>
</dbReference>
<protein>
    <recommendedName>
        <fullName evidence="3">CAAX prenyl protease 2/Lysostaphin resistance protein A-like domain-containing protein</fullName>
    </recommendedName>
</protein>
<evidence type="ECO:0000259" key="3">
    <source>
        <dbReference type="Pfam" id="PF02517"/>
    </source>
</evidence>
<proteinExistence type="predicted"/>
<evidence type="ECO:0000313" key="4">
    <source>
        <dbReference type="EMBL" id="EKS38815.1"/>
    </source>
</evidence>
<dbReference type="HOGENOM" id="CLU_1033757_0_0_5"/>
<evidence type="ECO:0000256" key="2">
    <source>
        <dbReference type="SAM" id="Phobius"/>
    </source>
</evidence>
<keyword evidence="2" id="KW-1133">Transmembrane helix</keyword>
<feature type="transmembrane region" description="Helical" evidence="2">
    <location>
        <begin position="157"/>
        <end position="178"/>
    </location>
</feature>
<dbReference type="PANTHER" id="PTHR36435:SF1">
    <property type="entry name" value="CAAX AMINO TERMINAL PROTEASE FAMILY PROTEIN"/>
    <property type="match status" value="1"/>
</dbReference>
<gene>
    <name evidence="4" type="ORF">HMPREF9696_01284</name>
</gene>
<dbReference type="InterPro" id="IPR003675">
    <property type="entry name" value="Rce1/LyrA-like_dom"/>
</dbReference>
<organism evidence="4 5">
    <name type="scientific">Afipia clevelandensis ATCC 49720</name>
    <dbReference type="NCBI Taxonomy" id="883079"/>
    <lineage>
        <taxon>Bacteria</taxon>
        <taxon>Pseudomonadati</taxon>
        <taxon>Pseudomonadota</taxon>
        <taxon>Alphaproteobacteria</taxon>
        <taxon>Hyphomicrobiales</taxon>
        <taxon>Nitrobacteraceae</taxon>
        <taxon>Afipia</taxon>
    </lineage>
</organism>
<feature type="transmembrane region" description="Helical" evidence="2">
    <location>
        <begin position="213"/>
        <end position="229"/>
    </location>
</feature>
<dbReference type="GO" id="GO:0080120">
    <property type="term" value="P:CAAX-box protein maturation"/>
    <property type="evidence" value="ECO:0007669"/>
    <property type="project" value="UniProtKB-ARBA"/>
</dbReference>